<evidence type="ECO:0000313" key="4">
    <source>
        <dbReference type="Proteomes" id="UP000256970"/>
    </source>
</evidence>
<evidence type="ECO:0000313" key="2">
    <source>
        <dbReference type="EMBL" id="SZX68792.1"/>
    </source>
</evidence>
<accession>A0A383WIS4</accession>
<dbReference type="EMBL" id="FNXT01000881">
    <property type="protein sequence ID" value="SZX68792.1"/>
    <property type="molecule type" value="Genomic_DNA"/>
</dbReference>
<sequence length="492" mass="53784">MAEPARLHAPPSSAALPPLVLGNSDMGIQTYSFPVVLSEDVVMSWVSFKQSELRVYLRLFCAAGGISIKGFGGLFPINPVFPAASYFYKQPSELQPLLRLSVSSSGSSGNTGGSWPLWWKDTETVKSDMGFWPINGPSNVTVDSLSLRLKGSSLQHRLRLPVCRDEAGSTNSSSSSSSSSSMDSRQVTGGQQQQGRAISGLWNVVTTTDPNLIPAEKMARLLLLHSRYHQRLGFQGTILRCNQDEAHVLAALPQLKTEILADKLIIWPWVWGQSAQRNSSGHVVQPQPYFWQVPRNQITLLAGYGHNLQLAYLDMDEYLVLPAGGDLGSSKCQQRPTLDSQFGVITLVRYPGLCSNCTGEELGCWEAANKLGNKGRLQITQCPCLLGKPVLTAGKVVNTRVHKAAPASGYYAIQLDPHCAFVVHLQALISSSRPWDRPWDRTPRNDTLLYGDWVAPVQGTGLFMLPPSGQGLLSVQECVKSGQEVLRRCNQA</sequence>
<evidence type="ECO:0000256" key="1">
    <source>
        <dbReference type="SAM" id="MobiDB-lite"/>
    </source>
</evidence>
<name>A0A383WIS4_TETOB</name>
<evidence type="ECO:0000313" key="3">
    <source>
        <dbReference type="EMBL" id="SZX77360.1"/>
    </source>
</evidence>
<dbReference type="EMBL" id="FNXT01001281">
    <property type="protein sequence ID" value="SZX77360.1"/>
    <property type="molecule type" value="Genomic_DNA"/>
</dbReference>
<feature type="compositionally biased region" description="Low complexity" evidence="1">
    <location>
        <begin position="172"/>
        <end position="181"/>
    </location>
</feature>
<organism evidence="3 4">
    <name type="scientific">Tetradesmus obliquus</name>
    <name type="common">Green alga</name>
    <name type="synonym">Acutodesmus obliquus</name>
    <dbReference type="NCBI Taxonomy" id="3088"/>
    <lineage>
        <taxon>Eukaryota</taxon>
        <taxon>Viridiplantae</taxon>
        <taxon>Chlorophyta</taxon>
        <taxon>core chlorophytes</taxon>
        <taxon>Chlorophyceae</taxon>
        <taxon>CS clade</taxon>
        <taxon>Sphaeropleales</taxon>
        <taxon>Scenedesmaceae</taxon>
        <taxon>Tetradesmus</taxon>
    </lineage>
</organism>
<proteinExistence type="predicted"/>
<dbReference type="Proteomes" id="UP000256970">
    <property type="component" value="Unassembled WGS sequence"/>
</dbReference>
<gene>
    <name evidence="3" type="ORF">BQ4739_LOCUS17717</name>
    <name evidence="2" type="ORF">BQ4739_LOCUS9110</name>
</gene>
<keyword evidence="4" id="KW-1185">Reference proteome</keyword>
<protein>
    <submittedName>
        <fullName evidence="3">Uncharacterized protein</fullName>
    </submittedName>
</protein>
<dbReference type="AlphaFoldDB" id="A0A383WIS4"/>
<reference evidence="3 4" key="1">
    <citation type="submission" date="2016-10" db="EMBL/GenBank/DDBJ databases">
        <authorList>
            <person name="Cai Z."/>
        </authorList>
    </citation>
    <scope>NUCLEOTIDE SEQUENCE [LARGE SCALE GENOMIC DNA]</scope>
</reference>
<feature type="region of interest" description="Disordered" evidence="1">
    <location>
        <begin position="165"/>
        <end position="195"/>
    </location>
</feature>